<gene>
    <name evidence="1" type="ORF">CKF59_01545</name>
</gene>
<dbReference type="EMBL" id="NRJF01000039">
    <property type="protein sequence ID" value="RIY37547.1"/>
    <property type="molecule type" value="Genomic_DNA"/>
</dbReference>
<comment type="caution">
    <text evidence="1">The sequence shown here is derived from an EMBL/GenBank/DDBJ whole genome shotgun (WGS) entry which is preliminary data.</text>
</comment>
<dbReference type="AlphaFoldDB" id="A0A3A1YND2"/>
<dbReference type="Proteomes" id="UP000265964">
    <property type="component" value="Unassembled WGS sequence"/>
</dbReference>
<proteinExistence type="predicted"/>
<sequence>MRKAKVCRKKTTFCKRRLNITILSNKLQKDCLLQALLYYVFLFFSKQEKLSLTKARETRNLLKRFPEFFIVG</sequence>
<evidence type="ECO:0000313" key="2">
    <source>
        <dbReference type="Proteomes" id="UP000265964"/>
    </source>
</evidence>
<protein>
    <submittedName>
        <fullName evidence="1">Uncharacterized protein</fullName>
    </submittedName>
</protein>
<reference evidence="1 2" key="1">
    <citation type="submission" date="2017-08" db="EMBL/GenBank/DDBJ databases">
        <title>Reclassification of Bisgaard taxon 37 and 44.</title>
        <authorList>
            <person name="Christensen H."/>
        </authorList>
    </citation>
    <scope>NUCLEOTIDE SEQUENCE [LARGE SCALE GENOMIC DNA]</scope>
    <source>
        <strain evidence="1 2">EEAB3T1</strain>
    </source>
</reference>
<accession>A0A3A1YND2</accession>
<evidence type="ECO:0000313" key="1">
    <source>
        <dbReference type="EMBL" id="RIY37547.1"/>
    </source>
</evidence>
<keyword evidence="2" id="KW-1185">Reference proteome</keyword>
<organism evidence="1 2">
    <name type="scientific">Psittacicella gerlachiana</name>
    <dbReference type="NCBI Taxonomy" id="2028574"/>
    <lineage>
        <taxon>Bacteria</taxon>
        <taxon>Pseudomonadati</taxon>
        <taxon>Pseudomonadota</taxon>
        <taxon>Gammaproteobacteria</taxon>
        <taxon>Pasteurellales</taxon>
        <taxon>Psittacicellaceae</taxon>
        <taxon>Psittacicella</taxon>
    </lineage>
</organism>
<name>A0A3A1YND2_9GAMM</name>